<dbReference type="InterPro" id="IPR003497">
    <property type="entry name" value="BRO_N_domain"/>
</dbReference>
<dbReference type="PANTHER" id="PTHR36180:SF2">
    <property type="entry name" value="BRO FAMILY PROTEIN"/>
    <property type="match status" value="1"/>
</dbReference>
<accession>A0A1B7KMK2</accession>
<dbReference type="EMBL" id="LXMA01000043">
    <property type="protein sequence ID" value="OAT71292.1"/>
    <property type="molecule type" value="Genomic_DNA"/>
</dbReference>
<sequence length="243" mass="28158">MNYLQQVFTYSGHQVRTIIKDGNVWFVAKDVCEVLGIAKHRDAISRLSDRQRGSVKVDTPGGPQEMAAINEAGVYKLVFRSNKPEAEKFSDWVAEEVLPTIRKTGGYVANDELFIETYLKHADEQTKLLFRSTLEIVRKQNEQIAVMRPKAEYFDALVDRRLLTNFRDTAKELKVKPKAFIEWLLNKKYIYRDQKGKLKPYAQYVPSLFELKEWERNGRADVQTLVTPKGRETFRILLQKAVG</sequence>
<gene>
    <name evidence="2" type="ORF">A7K69_14470</name>
</gene>
<evidence type="ECO:0000259" key="1">
    <source>
        <dbReference type="PROSITE" id="PS51750"/>
    </source>
</evidence>
<dbReference type="SMART" id="SM01040">
    <property type="entry name" value="Bro-N"/>
    <property type="match status" value="1"/>
</dbReference>
<dbReference type="Pfam" id="PF03374">
    <property type="entry name" value="ANT"/>
    <property type="match status" value="1"/>
</dbReference>
<dbReference type="GO" id="GO:0003677">
    <property type="term" value="F:DNA binding"/>
    <property type="evidence" value="ECO:0007669"/>
    <property type="project" value="InterPro"/>
</dbReference>
<dbReference type="Pfam" id="PF02498">
    <property type="entry name" value="Bro-N"/>
    <property type="match status" value="1"/>
</dbReference>
<dbReference type="Proteomes" id="UP000078290">
    <property type="component" value="Unassembled WGS sequence"/>
</dbReference>
<organism evidence="2 3">
    <name type="scientific">Parageobacillus thermoglucosidasius</name>
    <name type="common">Geobacillus thermoglucosidasius</name>
    <dbReference type="NCBI Taxonomy" id="1426"/>
    <lineage>
        <taxon>Bacteria</taxon>
        <taxon>Bacillati</taxon>
        <taxon>Bacillota</taxon>
        <taxon>Bacilli</taxon>
        <taxon>Bacillales</taxon>
        <taxon>Anoxybacillaceae</taxon>
        <taxon>Parageobacillus</taxon>
    </lineage>
</organism>
<dbReference type="PROSITE" id="PS51750">
    <property type="entry name" value="BRO_N"/>
    <property type="match status" value="1"/>
</dbReference>
<name>A0A1B7KMK2_PARTM</name>
<feature type="domain" description="Bro-N" evidence="1">
    <location>
        <begin position="1"/>
        <end position="105"/>
    </location>
</feature>
<evidence type="ECO:0000313" key="2">
    <source>
        <dbReference type="EMBL" id="OAT71292.1"/>
    </source>
</evidence>
<dbReference type="InterPro" id="IPR005039">
    <property type="entry name" value="Ant_C"/>
</dbReference>
<dbReference type="AlphaFoldDB" id="A0A1B7KMK2"/>
<dbReference type="OrthoDB" id="9812611at2"/>
<comment type="caution">
    <text evidence="2">The sequence shown here is derived from an EMBL/GenBank/DDBJ whole genome shotgun (WGS) entry which is preliminary data.</text>
</comment>
<dbReference type="RefSeq" id="WP_064553247.1">
    <property type="nucleotide sequence ID" value="NZ_LXMA01000043.1"/>
</dbReference>
<proteinExistence type="predicted"/>
<protein>
    <submittedName>
        <fullName evidence="2">Antirepressor</fullName>
    </submittedName>
</protein>
<dbReference type="PANTHER" id="PTHR36180">
    <property type="entry name" value="DNA-BINDING PROTEIN-RELATED-RELATED"/>
    <property type="match status" value="1"/>
</dbReference>
<evidence type="ECO:0000313" key="3">
    <source>
        <dbReference type="Proteomes" id="UP000078290"/>
    </source>
</evidence>
<reference evidence="3" key="1">
    <citation type="submission" date="2016-05" db="EMBL/GenBank/DDBJ databases">
        <authorList>
            <person name="Wang W."/>
            <person name="Zhu L."/>
        </authorList>
    </citation>
    <scope>NUCLEOTIDE SEQUENCE [LARGE SCALE GENOMIC DNA]</scope>
    <source>
        <strain evidence="3">W-2</strain>
    </source>
</reference>